<dbReference type="NCBIfam" id="TIGR00254">
    <property type="entry name" value="GGDEF"/>
    <property type="match status" value="1"/>
</dbReference>
<keyword evidence="1" id="KW-0812">Transmembrane</keyword>
<dbReference type="InterPro" id="IPR013587">
    <property type="entry name" value="Nitrate/nitrite_sensing"/>
</dbReference>
<evidence type="ECO:0000313" key="4">
    <source>
        <dbReference type="EMBL" id="MBD1549543.1"/>
    </source>
</evidence>
<dbReference type="InterPro" id="IPR000160">
    <property type="entry name" value="GGDEF_dom"/>
</dbReference>
<dbReference type="Pfam" id="PF00990">
    <property type="entry name" value="GGDEF"/>
    <property type="match status" value="1"/>
</dbReference>
<evidence type="ECO:0000256" key="1">
    <source>
        <dbReference type="SAM" id="Phobius"/>
    </source>
</evidence>
<name>A0A926P494_9HYPH</name>
<dbReference type="InterPro" id="IPR029787">
    <property type="entry name" value="Nucleotide_cyclase"/>
</dbReference>
<feature type="domain" description="EAL" evidence="2">
    <location>
        <begin position="514"/>
        <end position="766"/>
    </location>
</feature>
<reference evidence="4" key="1">
    <citation type="submission" date="2020-05" db="EMBL/GenBank/DDBJ databases">
        <title>Identification of trans-AT polyketide cluster in two marine bacteria, producers of a novel glutaramide-containing polyketide sesbanimide D and analogs.</title>
        <authorList>
            <person name="Kacar D."/>
            <person name="Rodriguez P."/>
            <person name="Canedo L."/>
            <person name="Gonzalez E."/>
            <person name="Galan B."/>
            <person name="De La Calle F."/>
            <person name="Garcia J.L."/>
        </authorList>
    </citation>
    <scope>NUCLEOTIDE SEQUENCE</scope>
    <source>
        <strain evidence="4">PHM038</strain>
    </source>
</reference>
<keyword evidence="1" id="KW-1133">Transmembrane helix</keyword>
<protein>
    <submittedName>
        <fullName evidence="4">EAL domain-containing protein</fullName>
    </submittedName>
</protein>
<dbReference type="InterPro" id="IPR052155">
    <property type="entry name" value="Biofilm_reg_signaling"/>
</dbReference>
<evidence type="ECO:0000259" key="2">
    <source>
        <dbReference type="PROSITE" id="PS50883"/>
    </source>
</evidence>
<dbReference type="Pfam" id="PF00563">
    <property type="entry name" value="EAL"/>
    <property type="match status" value="1"/>
</dbReference>
<organism evidence="4 5">
    <name type="scientific">Roseibium aggregatum</name>
    <dbReference type="NCBI Taxonomy" id="187304"/>
    <lineage>
        <taxon>Bacteria</taxon>
        <taxon>Pseudomonadati</taxon>
        <taxon>Pseudomonadota</taxon>
        <taxon>Alphaproteobacteria</taxon>
        <taxon>Hyphomicrobiales</taxon>
        <taxon>Stappiaceae</taxon>
        <taxon>Roseibium</taxon>
    </lineage>
</organism>
<dbReference type="InterPro" id="IPR035919">
    <property type="entry name" value="EAL_sf"/>
</dbReference>
<dbReference type="AlphaFoldDB" id="A0A926P494"/>
<accession>A0A926P494</accession>
<feature type="transmembrane region" description="Helical" evidence="1">
    <location>
        <begin position="6"/>
        <end position="27"/>
    </location>
</feature>
<dbReference type="Pfam" id="PF08376">
    <property type="entry name" value="NIT"/>
    <property type="match status" value="1"/>
</dbReference>
<dbReference type="Gene3D" id="3.20.20.450">
    <property type="entry name" value="EAL domain"/>
    <property type="match status" value="1"/>
</dbReference>
<feature type="domain" description="GGDEF" evidence="3">
    <location>
        <begin position="377"/>
        <end position="505"/>
    </location>
</feature>
<dbReference type="SMART" id="SM00267">
    <property type="entry name" value="GGDEF"/>
    <property type="match status" value="1"/>
</dbReference>
<dbReference type="PROSITE" id="PS50883">
    <property type="entry name" value="EAL"/>
    <property type="match status" value="1"/>
</dbReference>
<dbReference type="Gene3D" id="3.30.70.270">
    <property type="match status" value="1"/>
</dbReference>
<dbReference type="SUPFAM" id="SSF55073">
    <property type="entry name" value="Nucleotide cyclase"/>
    <property type="match status" value="1"/>
</dbReference>
<sequence>MNRGKFQIFLVAILPIMAVIGFTGMFVSEKATIRSRNIELKPLTSLVSNASDLVHALQIERGLSIGLTKDRDSKAFLEALTEQRNKTNTAITDYFLVLETLKNSRLYGVVSSVFSEENVQNISRFRKSIDERTGDSISAFNFYTRKIEKLLAAISISTSFSPSKRISEELYSFLIILEAMEAGGLERANGAALLNEFNSSGEFDFNTYLDFVSYSGEETAFLNEYRKVSNASQVEIYDRLVSDDQSLVFESYRETLRNLPVSLDTNGLTGTEWFNVATRRLDLMKAVSEKLLERSGLAAEIENERVNKEIMFVLSLAILVITITLLLVIAQVKAINEQRANERRLRYAASHDTLTGLLNRTELSHRIAAHIETGEGNGYGLILLDLDDFKSANDTLGHDAGDHVLKVVASRISKQIGSNNVCARLGGDEFAVYMKVTSELEVDSLIDRIREPIPYDLSSIRISATAGCSFVQQANGDVGDLFKFSDIALYKAKSTKKGRTLIFKPEFVSEVNRRRSNLEFVRNGLDDGRLVPVFQPIVDLRTHEWTGAEVLLRLNTEEGDLRSPAHFQEAFFDAELGARMDIEMLRQVRSLLHGSESTFSGFRFGVNAGMASMRDDMYVKELLDLNRCAAERRADLCLEIVETVLFDDANLKLDDLLGTLSQAGIKIALDDFGTGYASLSHLQKYPIDCIKIDRSFVSGPGTDEDKAPIARALVDLGLSLCKEVVAEGIETETQQKFLTEIGCHKGQGYKFGKPVPWSEFVAVKAA</sequence>
<dbReference type="CDD" id="cd01949">
    <property type="entry name" value="GGDEF"/>
    <property type="match status" value="1"/>
</dbReference>
<dbReference type="RefSeq" id="WP_190294233.1">
    <property type="nucleotide sequence ID" value="NZ_JABFCZ010000042.1"/>
</dbReference>
<dbReference type="EMBL" id="JABFCZ010000042">
    <property type="protein sequence ID" value="MBD1549543.1"/>
    <property type="molecule type" value="Genomic_DNA"/>
</dbReference>
<proteinExistence type="predicted"/>
<dbReference type="SMART" id="SM00052">
    <property type="entry name" value="EAL"/>
    <property type="match status" value="1"/>
</dbReference>
<dbReference type="InterPro" id="IPR043128">
    <property type="entry name" value="Rev_trsase/Diguanyl_cyclase"/>
</dbReference>
<comment type="caution">
    <text evidence="4">The sequence shown here is derived from an EMBL/GenBank/DDBJ whole genome shotgun (WGS) entry which is preliminary data.</text>
</comment>
<evidence type="ECO:0000313" key="5">
    <source>
        <dbReference type="Proteomes" id="UP000598467"/>
    </source>
</evidence>
<feature type="transmembrane region" description="Helical" evidence="1">
    <location>
        <begin position="310"/>
        <end position="330"/>
    </location>
</feature>
<dbReference type="Proteomes" id="UP000598467">
    <property type="component" value="Unassembled WGS sequence"/>
</dbReference>
<dbReference type="PANTHER" id="PTHR44757:SF2">
    <property type="entry name" value="BIOFILM ARCHITECTURE MAINTENANCE PROTEIN MBAA"/>
    <property type="match status" value="1"/>
</dbReference>
<dbReference type="PROSITE" id="PS50887">
    <property type="entry name" value="GGDEF"/>
    <property type="match status" value="1"/>
</dbReference>
<evidence type="ECO:0000259" key="3">
    <source>
        <dbReference type="PROSITE" id="PS50887"/>
    </source>
</evidence>
<gene>
    <name evidence="4" type="ORF">HK439_25080</name>
</gene>
<keyword evidence="1" id="KW-0472">Membrane</keyword>
<dbReference type="CDD" id="cd01948">
    <property type="entry name" value="EAL"/>
    <property type="match status" value="1"/>
</dbReference>
<dbReference type="PANTHER" id="PTHR44757">
    <property type="entry name" value="DIGUANYLATE CYCLASE DGCP"/>
    <property type="match status" value="1"/>
</dbReference>
<dbReference type="InterPro" id="IPR001633">
    <property type="entry name" value="EAL_dom"/>
</dbReference>
<dbReference type="SUPFAM" id="SSF141868">
    <property type="entry name" value="EAL domain-like"/>
    <property type="match status" value="1"/>
</dbReference>